<organism evidence="1 2">
    <name type="scientific">Streptomyces netropsis</name>
    <name type="common">Streptoverticillium netropsis</name>
    <dbReference type="NCBI Taxonomy" id="55404"/>
    <lineage>
        <taxon>Bacteria</taxon>
        <taxon>Bacillati</taxon>
        <taxon>Actinomycetota</taxon>
        <taxon>Actinomycetes</taxon>
        <taxon>Kitasatosporales</taxon>
        <taxon>Streptomycetaceae</taxon>
        <taxon>Streptomyces</taxon>
    </lineage>
</organism>
<name>A0A7W7PDS9_STRNE</name>
<dbReference type="Pfam" id="PF05138">
    <property type="entry name" value="PaaA_PaaC"/>
    <property type="match status" value="1"/>
</dbReference>
<evidence type="ECO:0000313" key="2">
    <source>
        <dbReference type="Proteomes" id="UP000556436"/>
    </source>
</evidence>
<dbReference type="EMBL" id="JACHJG010000002">
    <property type="protein sequence ID" value="MBB4885453.1"/>
    <property type="molecule type" value="Genomic_DNA"/>
</dbReference>
<dbReference type="InterPro" id="IPR052703">
    <property type="entry name" value="Aromatic_CoA_ox/epox"/>
</dbReference>
<keyword evidence="1" id="KW-0560">Oxidoreductase</keyword>
<accession>A0A7W7PDS9</accession>
<dbReference type="PANTHER" id="PTHR30458">
    <property type="entry name" value="PHENYLACETIC ACID DEGRADATION PROTEIN PAA"/>
    <property type="match status" value="1"/>
</dbReference>
<reference evidence="1 2" key="1">
    <citation type="submission" date="2020-08" db="EMBL/GenBank/DDBJ databases">
        <title>Genomic Encyclopedia of Type Strains, Phase III (KMG-III): the genomes of soil and plant-associated and newly described type strains.</title>
        <authorList>
            <person name="Whitman W."/>
        </authorList>
    </citation>
    <scope>NUCLEOTIDE SEQUENCE [LARGE SCALE GENOMIC DNA]</scope>
    <source>
        <strain evidence="1 2">CECT 3265</strain>
    </source>
</reference>
<dbReference type="AlphaFoldDB" id="A0A7W7PDS9"/>
<sequence length="241" mass="27486">MTTDTAPEVLRVETPEEFRTMPEEYQELATHQMMVHTEGELSGADDYLQIFFPIAPSAYERKVCCERAAEEVDHYMIGAAVLNDLGIDTDYMLHQKLMERGLYASPAIHKIKTWPQRALFSYLGEDAVLDHIKEMAQSSYRPWAASFDKVIKDELVHVGHGRRIVRELIRTPEGSAEVQATLDRMWPFILSLFGSDKSTRSPQYLRWGLRQKTNAQARHDFVARVVPELRRIGLTVPGPGA</sequence>
<proteinExistence type="predicted"/>
<dbReference type="RefSeq" id="WP_229822756.1">
    <property type="nucleotide sequence ID" value="NZ_BMRW01000011.1"/>
</dbReference>
<protein>
    <submittedName>
        <fullName evidence="1">Ring-1,2-phenylacetyl-CoA epoxidase subunit PaaA</fullName>
        <ecNumber evidence="1">1.14.13.149</ecNumber>
    </submittedName>
</protein>
<dbReference type="GO" id="GO:0005829">
    <property type="term" value="C:cytosol"/>
    <property type="evidence" value="ECO:0007669"/>
    <property type="project" value="TreeGrafter"/>
</dbReference>
<dbReference type="GO" id="GO:0010124">
    <property type="term" value="P:phenylacetate catabolic process"/>
    <property type="evidence" value="ECO:0007669"/>
    <property type="project" value="InterPro"/>
</dbReference>
<dbReference type="Proteomes" id="UP000556436">
    <property type="component" value="Unassembled WGS sequence"/>
</dbReference>
<evidence type="ECO:0000313" key="1">
    <source>
        <dbReference type="EMBL" id="MBB4885453.1"/>
    </source>
</evidence>
<gene>
    <name evidence="1" type="ORF">FHS38_001481</name>
</gene>
<dbReference type="GO" id="GO:0097266">
    <property type="term" value="F:phenylacetyl-CoA 1,2-epoxidase activity"/>
    <property type="evidence" value="ECO:0007669"/>
    <property type="project" value="UniProtKB-EC"/>
</dbReference>
<dbReference type="PANTHER" id="PTHR30458:SF0">
    <property type="entry name" value="1,2-PHENYLACETYL-COA EPOXIDASE, SUBUNIT C"/>
    <property type="match status" value="1"/>
</dbReference>
<dbReference type="InterPro" id="IPR009078">
    <property type="entry name" value="Ferritin-like_SF"/>
</dbReference>
<comment type="caution">
    <text evidence="1">The sequence shown here is derived from an EMBL/GenBank/DDBJ whole genome shotgun (WGS) entry which is preliminary data.</text>
</comment>
<keyword evidence="2" id="KW-1185">Reference proteome</keyword>
<dbReference type="EC" id="1.14.13.149" evidence="1"/>
<dbReference type="InterPro" id="IPR007814">
    <property type="entry name" value="PaaA_PaaC"/>
</dbReference>
<dbReference type="SUPFAM" id="SSF47240">
    <property type="entry name" value="Ferritin-like"/>
    <property type="match status" value="1"/>
</dbReference>
<dbReference type="InterPro" id="IPR012347">
    <property type="entry name" value="Ferritin-like"/>
</dbReference>
<dbReference type="Gene3D" id="1.20.1260.10">
    <property type="match status" value="1"/>
</dbReference>